<feature type="active site" description="Acyl-ester intermediate" evidence="3">
    <location>
        <position position="230"/>
    </location>
</feature>
<protein>
    <recommendedName>
        <fullName evidence="4">Amidase domain-containing protein</fullName>
    </recommendedName>
</protein>
<keyword evidence="2" id="KW-0378">Hydrolase</keyword>
<feature type="domain" description="Amidase" evidence="4">
    <location>
        <begin position="74"/>
        <end position="232"/>
    </location>
</feature>
<proteinExistence type="inferred from homology"/>
<accession>A0A8H2XZA2</accession>
<feature type="active site" description="Charge relay system" evidence="3">
    <location>
        <position position="130"/>
    </location>
</feature>
<evidence type="ECO:0000313" key="5">
    <source>
        <dbReference type="EMBL" id="CAE6438696.1"/>
    </source>
</evidence>
<dbReference type="GO" id="GO:0016787">
    <property type="term" value="F:hydrolase activity"/>
    <property type="evidence" value="ECO:0007669"/>
    <property type="project" value="UniProtKB-KW"/>
</dbReference>
<dbReference type="PIRSF" id="PIRSF001221">
    <property type="entry name" value="Amidase_fungi"/>
    <property type="match status" value="1"/>
</dbReference>
<dbReference type="Proteomes" id="UP000663826">
    <property type="component" value="Unassembled WGS sequence"/>
</dbReference>
<evidence type="ECO:0000256" key="1">
    <source>
        <dbReference type="ARBA" id="ARBA00009199"/>
    </source>
</evidence>
<organism evidence="5 6">
    <name type="scientific">Rhizoctonia solani</name>
    <dbReference type="NCBI Taxonomy" id="456999"/>
    <lineage>
        <taxon>Eukaryota</taxon>
        <taxon>Fungi</taxon>
        <taxon>Dikarya</taxon>
        <taxon>Basidiomycota</taxon>
        <taxon>Agaricomycotina</taxon>
        <taxon>Agaricomycetes</taxon>
        <taxon>Cantharellales</taxon>
        <taxon>Ceratobasidiaceae</taxon>
        <taxon>Rhizoctonia</taxon>
    </lineage>
</organism>
<dbReference type="Pfam" id="PF01425">
    <property type="entry name" value="Amidase"/>
    <property type="match status" value="2"/>
</dbReference>
<dbReference type="InterPro" id="IPR036928">
    <property type="entry name" value="AS_sf"/>
</dbReference>
<dbReference type="InterPro" id="IPR023631">
    <property type="entry name" value="Amidase_dom"/>
</dbReference>
<evidence type="ECO:0000256" key="2">
    <source>
        <dbReference type="ARBA" id="ARBA00022801"/>
    </source>
</evidence>
<evidence type="ECO:0000256" key="3">
    <source>
        <dbReference type="PIRSR" id="PIRSR001221-1"/>
    </source>
</evidence>
<comment type="caution">
    <text evidence="5">The sequence shown here is derived from an EMBL/GenBank/DDBJ whole genome shotgun (WGS) entry which is preliminary data.</text>
</comment>
<dbReference type="SUPFAM" id="SSF75304">
    <property type="entry name" value="Amidase signature (AS) enzymes"/>
    <property type="match status" value="1"/>
</dbReference>
<gene>
    <name evidence="5" type="ORF">RDB_LOCUS67110</name>
</gene>
<sequence>MDWEATATQKLNDRTNRLKSYTDWGLSDLFPPSSRGGVVSLVHARLTDRERSFLATDATNLAQRLASQECTAVEVTTAFCKATYAAQELTNCVTEVMFDQALIRARELDDHILNSGRVVGPLHGVPISIKDRVSVEGEDTACGYVAWARKKIAPEDAPIVQILRSAGAILYVKTTNPQSLFVFETSSNVYGYTPNPYNRSLSSGGSSGGEGALIGARASLLGVGTDILGSIVSFGRHPHHALTQAANFIRVPSAWCGLYGLRPSTYRIPSPGSMAGYKGMENLVGVVGPMAHSVRDLELFCRTIFEYEPWNIDFKTLHMPWNHSLAQGKKGEKLSIGIFIDDGVVAPHPPIVEALRRVRDDLVSAGHEVINWEPMDHQQAIEVISRLYLLDAGDEIRSVLAESGEPPIPSVARILAEAEKHGISSLSKSWEVNAKRDDFRARVLKHWNETARRTASGRPVDAVLCPASATLAPPHWTMRWFGYTAYWNLVDLPAAVFPVGKPFDASLWRSGDRTAHVNIRNPTEEFVSNQWNPETYDGAPIALQLVGRRWQEEKLISNLCIVDEVVARQEYSS</sequence>
<evidence type="ECO:0000313" key="6">
    <source>
        <dbReference type="Proteomes" id="UP000663826"/>
    </source>
</evidence>
<reference evidence="5" key="1">
    <citation type="submission" date="2021-01" db="EMBL/GenBank/DDBJ databases">
        <authorList>
            <person name="Kaushik A."/>
        </authorList>
    </citation>
    <scope>NUCLEOTIDE SEQUENCE</scope>
    <source>
        <strain evidence="5">AG1-1B</strain>
    </source>
</reference>
<dbReference type="EMBL" id="CAJMWQ010001170">
    <property type="protein sequence ID" value="CAE6438696.1"/>
    <property type="molecule type" value="Genomic_DNA"/>
</dbReference>
<dbReference type="PANTHER" id="PTHR46072">
    <property type="entry name" value="AMIDASE-RELATED-RELATED"/>
    <property type="match status" value="1"/>
</dbReference>
<evidence type="ECO:0000259" key="4">
    <source>
        <dbReference type="Pfam" id="PF01425"/>
    </source>
</evidence>
<comment type="similarity">
    <text evidence="1">Belongs to the amidase family.</text>
</comment>
<name>A0A8H2XZA2_9AGAM</name>
<feature type="domain" description="Amidase" evidence="4">
    <location>
        <begin position="249"/>
        <end position="555"/>
    </location>
</feature>
<feature type="active site" description="Charge relay system" evidence="3">
    <location>
        <position position="206"/>
    </location>
</feature>
<dbReference type="AlphaFoldDB" id="A0A8H2XZA2"/>
<dbReference type="Gene3D" id="3.90.1300.10">
    <property type="entry name" value="Amidase signature (AS) domain"/>
    <property type="match status" value="1"/>
</dbReference>